<keyword evidence="5 7" id="KW-1133">Transmembrane helix</keyword>
<dbReference type="Pfam" id="PF01554">
    <property type="entry name" value="MatE"/>
    <property type="match status" value="2"/>
</dbReference>
<evidence type="ECO:0000256" key="5">
    <source>
        <dbReference type="ARBA" id="ARBA00022989"/>
    </source>
</evidence>
<accession>A0A562J5J4</accession>
<feature type="transmembrane region" description="Helical" evidence="7">
    <location>
        <begin position="143"/>
        <end position="164"/>
    </location>
</feature>
<protein>
    <submittedName>
        <fullName evidence="8">Putative MATE family efflux protein</fullName>
    </submittedName>
</protein>
<evidence type="ECO:0000313" key="8">
    <source>
        <dbReference type="EMBL" id="TWH78471.1"/>
    </source>
</evidence>
<dbReference type="NCBIfam" id="TIGR00797">
    <property type="entry name" value="matE"/>
    <property type="match status" value="1"/>
</dbReference>
<dbReference type="PANTHER" id="PTHR43549">
    <property type="entry name" value="MULTIDRUG RESISTANCE PROTEIN YPNP-RELATED"/>
    <property type="match status" value="1"/>
</dbReference>
<evidence type="ECO:0000256" key="1">
    <source>
        <dbReference type="ARBA" id="ARBA00004651"/>
    </source>
</evidence>
<comment type="caution">
    <text evidence="8">The sequence shown here is derived from an EMBL/GenBank/DDBJ whole genome shotgun (WGS) entry which is preliminary data.</text>
</comment>
<proteinExistence type="predicted"/>
<feature type="transmembrane region" description="Helical" evidence="7">
    <location>
        <begin position="196"/>
        <end position="218"/>
    </location>
</feature>
<name>A0A562J5J4_9FIRM</name>
<dbReference type="EMBL" id="VLKH01000009">
    <property type="protein sequence ID" value="TWH78471.1"/>
    <property type="molecule type" value="Genomic_DNA"/>
</dbReference>
<feature type="transmembrane region" description="Helical" evidence="7">
    <location>
        <begin position="361"/>
        <end position="382"/>
    </location>
</feature>
<evidence type="ECO:0000256" key="4">
    <source>
        <dbReference type="ARBA" id="ARBA00022692"/>
    </source>
</evidence>
<evidence type="ECO:0000313" key="9">
    <source>
        <dbReference type="Proteomes" id="UP000315343"/>
    </source>
</evidence>
<evidence type="ECO:0000256" key="3">
    <source>
        <dbReference type="ARBA" id="ARBA00022475"/>
    </source>
</evidence>
<keyword evidence="2" id="KW-0813">Transport</keyword>
<dbReference type="GO" id="GO:0005886">
    <property type="term" value="C:plasma membrane"/>
    <property type="evidence" value="ECO:0007669"/>
    <property type="project" value="UniProtKB-SubCell"/>
</dbReference>
<dbReference type="InterPro" id="IPR048279">
    <property type="entry name" value="MdtK-like"/>
</dbReference>
<reference evidence="8 9" key="1">
    <citation type="submission" date="2019-07" db="EMBL/GenBank/DDBJ databases">
        <title>Genomic Encyclopedia of Type Strains, Phase I: the one thousand microbial genomes (KMG-I) project.</title>
        <authorList>
            <person name="Kyrpides N."/>
        </authorList>
    </citation>
    <scope>NUCLEOTIDE SEQUENCE [LARGE SCALE GENOMIC DNA]</scope>
    <source>
        <strain evidence="8 9">DSM 13558</strain>
    </source>
</reference>
<dbReference type="CDD" id="cd13138">
    <property type="entry name" value="MATE_yoeA_like"/>
    <property type="match status" value="1"/>
</dbReference>
<dbReference type="GO" id="GO:0015297">
    <property type="term" value="F:antiporter activity"/>
    <property type="evidence" value="ECO:0007669"/>
    <property type="project" value="InterPro"/>
</dbReference>
<keyword evidence="4 7" id="KW-0812">Transmembrane</keyword>
<evidence type="ECO:0000256" key="7">
    <source>
        <dbReference type="SAM" id="Phobius"/>
    </source>
</evidence>
<dbReference type="OrthoDB" id="9776324at2"/>
<feature type="transmembrane region" description="Helical" evidence="7">
    <location>
        <begin position="171"/>
        <end position="190"/>
    </location>
</feature>
<dbReference type="InterPro" id="IPR052031">
    <property type="entry name" value="Membrane_Transporter-Flippase"/>
</dbReference>
<gene>
    <name evidence="8" type="ORF">LY60_02931</name>
</gene>
<evidence type="ECO:0000256" key="2">
    <source>
        <dbReference type="ARBA" id="ARBA00022448"/>
    </source>
</evidence>
<feature type="transmembrane region" description="Helical" evidence="7">
    <location>
        <begin position="389"/>
        <end position="409"/>
    </location>
</feature>
<dbReference type="AlphaFoldDB" id="A0A562J5J4"/>
<feature type="transmembrane region" description="Helical" evidence="7">
    <location>
        <begin position="275"/>
        <end position="302"/>
    </location>
</feature>
<dbReference type="PANTHER" id="PTHR43549:SF3">
    <property type="entry name" value="MULTIDRUG RESISTANCE PROTEIN YPNP-RELATED"/>
    <property type="match status" value="1"/>
</dbReference>
<feature type="transmembrane region" description="Helical" evidence="7">
    <location>
        <begin position="421"/>
        <end position="441"/>
    </location>
</feature>
<organism evidence="8 9">
    <name type="scientific">Sedimentibacter saalensis</name>
    <dbReference type="NCBI Taxonomy" id="130788"/>
    <lineage>
        <taxon>Bacteria</taxon>
        <taxon>Bacillati</taxon>
        <taxon>Bacillota</taxon>
        <taxon>Tissierellia</taxon>
        <taxon>Sedimentibacter</taxon>
    </lineage>
</organism>
<dbReference type="PIRSF" id="PIRSF006603">
    <property type="entry name" value="DinF"/>
    <property type="match status" value="1"/>
</dbReference>
<keyword evidence="3" id="KW-1003">Cell membrane</keyword>
<keyword evidence="9" id="KW-1185">Reference proteome</keyword>
<comment type="subcellular location">
    <subcellularLocation>
        <location evidence="1">Cell membrane</location>
        <topology evidence="1">Multi-pass membrane protein</topology>
    </subcellularLocation>
</comment>
<keyword evidence="6 7" id="KW-0472">Membrane</keyword>
<sequence>MKHNINKYDITEGVIWKQILIFFFPILLGTFFQQLYNTTDAIVVGRFIGKQALSAVGGTTGTLINLLVGFFVGLSSGATVIISQYYGARKHDDLNVAVHTAIAMATIGGALFTVGGILIAPIALEAMGTPEDVIQYSLIYIKIYFAGMIPNMVYNIGSGILRAVGDSKRPLYFLIASCIINIVLDLLFVAVLGLGIYGVGIATVLSQCISAFLVIYILMHTSESYRIMLGKIKIDKDKLAQIFRIGLPAGFQSSMYNIANIVIQSSINSFGTDTVAAWTAFSKIDGLFWMIMGAFGVSITTFSGQNYGAEKIDRVKKGVRQTLVMCMGAAVTLSIILYFTGQYVYLLFTEDAAVVEKGMEILKFLVPTYFTFVFIEILSGALRGMGNSLVPMLLTSIGVCGLRVLWILIAVPKRPEIKTVIFSYPLSWAVTSVLFIIYYMYFWKKRRHNTEGETKIGTEIESKMA</sequence>
<feature type="transmembrane region" description="Helical" evidence="7">
    <location>
        <begin position="323"/>
        <end position="341"/>
    </location>
</feature>
<dbReference type="RefSeq" id="WP_145085261.1">
    <property type="nucleotide sequence ID" value="NZ_VLKH01000009.1"/>
</dbReference>
<dbReference type="InterPro" id="IPR002528">
    <property type="entry name" value="MATE_fam"/>
</dbReference>
<feature type="transmembrane region" description="Helical" evidence="7">
    <location>
        <begin position="63"/>
        <end position="86"/>
    </location>
</feature>
<evidence type="ECO:0000256" key="6">
    <source>
        <dbReference type="ARBA" id="ARBA00023136"/>
    </source>
</evidence>
<feature type="transmembrane region" description="Helical" evidence="7">
    <location>
        <begin position="239"/>
        <end position="263"/>
    </location>
</feature>
<dbReference type="GO" id="GO:0042910">
    <property type="term" value="F:xenobiotic transmembrane transporter activity"/>
    <property type="evidence" value="ECO:0007669"/>
    <property type="project" value="InterPro"/>
</dbReference>
<feature type="transmembrane region" description="Helical" evidence="7">
    <location>
        <begin position="20"/>
        <end position="36"/>
    </location>
</feature>
<dbReference type="Proteomes" id="UP000315343">
    <property type="component" value="Unassembled WGS sequence"/>
</dbReference>
<feature type="transmembrane region" description="Helical" evidence="7">
    <location>
        <begin position="98"/>
        <end position="123"/>
    </location>
</feature>